<feature type="signal peptide" evidence="1">
    <location>
        <begin position="1"/>
        <end position="18"/>
    </location>
</feature>
<evidence type="ECO:0000256" key="1">
    <source>
        <dbReference type="SAM" id="SignalP"/>
    </source>
</evidence>
<evidence type="ECO:0000313" key="2">
    <source>
        <dbReference type="EMBL" id="WAR02989.1"/>
    </source>
</evidence>
<sequence length="127" mass="14176">MAFTSLVLGCLVPTLLKGCLVEDAEDLYGFPMRKTKVRHYTIRCGVLVSVLEESQKTDEVPGEEFFAGVKSLTANGTFEPAEIRFPIVTVDINYNDKSVFDIDLSFGPHTSALWHNYVLPSVREFVS</sequence>
<feature type="chain" id="PRO_5046998270" evidence="1">
    <location>
        <begin position="19"/>
        <end position="127"/>
    </location>
</feature>
<name>A0ABY7E3J6_MYAAR</name>
<dbReference type="EMBL" id="CP111015">
    <property type="protein sequence ID" value="WAR02989.1"/>
    <property type="molecule type" value="Genomic_DNA"/>
</dbReference>
<organism evidence="2 3">
    <name type="scientific">Mya arenaria</name>
    <name type="common">Soft-shell clam</name>
    <dbReference type="NCBI Taxonomy" id="6604"/>
    <lineage>
        <taxon>Eukaryota</taxon>
        <taxon>Metazoa</taxon>
        <taxon>Spiralia</taxon>
        <taxon>Lophotrochozoa</taxon>
        <taxon>Mollusca</taxon>
        <taxon>Bivalvia</taxon>
        <taxon>Autobranchia</taxon>
        <taxon>Heteroconchia</taxon>
        <taxon>Euheterodonta</taxon>
        <taxon>Imparidentia</taxon>
        <taxon>Neoheterodontei</taxon>
        <taxon>Myida</taxon>
        <taxon>Myoidea</taxon>
        <taxon>Myidae</taxon>
        <taxon>Mya</taxon>
    </lineage>
</organism>
<evidence type="ECO:0000313" key="3">
    <source>
        <dbReference type="Proteomes" id="UP001164746"/>
    </source>
</evidence>
<protein>
    <submittedName>
        <fullName evidence="2">Uncharacterized protein</fullName>
    </submittedName>
</protein>
<keyword evidence="1" id="KW-0732">Signal</keyword>
<dbReference type="Proteomes" id="UP001164746">
    <property type="component" value="Chromosome 4"/>
</dbReference>
<keyword evidence="3" id="KW-1185">Reference proteome</keyword>
<reference evidence="2" key="1">
    <citation type="submission" date="2022-11" db="EMBL/GenBank/DDBJ databases">
        <title>Centuries of genome instability and evolution in soft-shell clam transmissible cancer (bioRxiv).</title>
        <authorList>
            <person name="Hart S.F.M."/>
            <person name="Yonemitsu M.A."/>
            <person name="Giersch R.M."/>
            <person name="Beal B.F."/>
            <person name="Arriagada G."/>
            <person name="Davis B.W."/>
            <person name="Ostrander E.A."/>
            <person name="Goff S.P."/>
            <person name="Metzger M.J."/>
        </authorList>
    </citation>
    <scope>NUCLEOTIDE SEQUENCE</scope>
    <source>
        <strain evidence="2">MELC-2E11</strain>
        <tissue evidence="2">Siphon/mantle</tissue>
    </source>
</reference>
<gene>
    <name evidence="2" type="ORF">MAR_009547</name>
</gene>
<proteinExistence type="predicted"/>
<accession>A0ABY7E3J6</accession>